<dbReference type="CDD" id="cd00833">
    <property type="entry name" value="PKS"/>
    <property type="match status" value="1"/>
</dbReference>
<dbReference type="InterPro" id="IPR014031">
    <property type="entry name" value="Ketoacyl_synth_C"/>
</dbReference>
<dbReference type="InterPro" id="IPR016035">
    <property type="entry name" value="Acyl_Trfase/lysoPLipase"/>
</dbReference>
<dbReference type="InterPro" id="IPR036736">
    <property type="entry name" value="ACP-like_sf"/>
</dbReference>
<dbReference type="Gene3D" id="3.30.70.3290">
    <property type="match status" value="1"/>
</dbReference>
<evidence type="ECO:0000256" key="1">
    <source>
        <dbReference type="ARBA" id="ARBA00004792"/>
    </source>
</evidence>
<evidence type="ECO:0000256" key="4">
    <source>
        <dbReference type="ARBA" id="ARBA00022679"/>
    </source>
</evidence>
<dbReference type="Pfam" id="PF00698">
    <property type="entry name" value="Acyl_transf_1"/>
    <property type="match status" value="1"/>
</dbReference>
<dbReference type="Proteomes" id="UP001214441">
    <property type="component" value="Unassembled WGS sequence"/>
</dbReference>
<dbReference type="InterPro" id="IPR020843">
    <property type="entry name" value="ER"/>
</dbReference>
<dbReference type="SUPFAM" id="SSF50129">
    <property type="entry name" value="GroES-like"/>
    <property type="match status" value="1"/>
</dbReference>
<dbReference type="SMART" id="SM00827">
    <property type="entry name" value="PKS_AT"/>
    <property type="match status" value="1"/>
</dbReference>
<dbReference type="Gene3D" id="3.90.180.10">
    <property type="entry name" value="Medium-chain alcohol dehydrogenases, catalytic domain"/>
    <property type="match status" value="1"/>
</dbReference>
<dbReference type="Pfam" id="PF14765">
    <property type="entry name" value="PS-DH"/>
    <property type="match status" value="1"/>
</dbReference>
<keyword evidence="3" id="KW-0597">Phosphoprotein</keyword>
<dbReference type="PROSITE" id="PS50075">
    <property type="entry name" value="CARRIER"/>
    <property type="match status" value="1"/>
</dbReference>
<evidence type="ECO:0000256" key="9">
    <source>
        <dbReference type="SAM" id="MobiDB-lite"/>
    </source>
</evidence>
<dbReference type="SUPFAM" id="SSF47336">
    <property type="entry name" value="ACP-like"/>
    <property type="match status" value="1"/>
</dbReference>
<dbReference type="Gene3D" id="3.40.366.10">
    <property type="entry name" value="Malonyl-Coenzyme A Acyl Carrier Protein, domain 2"/>
    <property type="match status" value="1"/>
</dbReference>
<dbReference type="InterPro" id="IPR006162">
    <property type="entry name" value="Ppantetheine_attach_site"/>
</dbReference>
<dbReference type="Pfam" id="PF08240">
    <property type="entry name" value="ADH_N"/>
    <property type="match status" value="1"/>
</dbReference>
<dbReference type="PROSITE" id="PS00012">
    <property type="entry name" value="PHOSPHOPANTETHEINE"/>
    <property type="match status" value="1"/>
</dbReference>
<feature type="domain" description="PKS/mFAS DH" evidence="12">
    <location>
        <begin position="891"/>
        <end position="1171"/>
    </location>
</feature>
<dbReference type="InterPro" id="IPR013968">
    <property type="entry name" value="PKS_KR"/>
</dbReference>
<evidence type="ECO:0000259" key="10">
    <source>
        <dbReference type="PROSITE" id="PS50075"/>
    </source>
</evidence>
<keyword evidence="5" id="KW-0045">Antibiotic biosynthesis</keyword>
<dbReference type="PROSITE" id="PS52004">
    <property type="entry name" value="KS3_2"/>
    <property type="match status" value="1"/>
</dbReference>
<dbReference type="Gene3D" id="3.40.47.10">
    <property type="match status" value="1"/>
</dbReference>
<feature type="region of interest" description="N-terminal hotdog fold" evidence="8">
    <location>
        <begin position="891"/>
        <end position="1015"/>
    </location>
</feature>
<evidence type="ECO:0000256" key="3">
    <source>
        <dbReference type="ARBA" id="ARBA00022553"/>
    </source>
</evidence>
<dbReference type="Pfam" id="PF08659">
    <property type="entry name" value="KR"/>
    <property type="match status" value="1"/>
</dbReference>
<dbReference type="InterPro" id="IPR016036">
    <property type="entry name" value="Malonyl_transacylase_ACP-bd"/>
</dbReference>
<dbReference type="InterPro" id="IPR009081">
    <property type="entry name" value="PP-bd_ACP"/>
</dbReference>
<dbReference type="EMBL" id="JANCPR020000015">
    <property type="protein sequence ID" value="MDJ1133667.1"/>
    <property type="molecule type" value="Genomic_DNA"/>
</dbReference>
<feature type="domain" description="Carrier" evidence="10">
    <location>
        <begin position="2012"/>
        <end position="2086"/>
    </location>
</feature>
<keyword evidence="2" id="KW-0596">Phosphopantetheine</keyword>
<dbReference type="InterPro" id="IPR014043">
    <property type="entry name" value="Acyl_transferase_dom"/>
</dbReference>
<feature type="active site" description="Proton acceptor; for dehydratase activity" evidence="8">
    <location>
        <position position="925"/>
    </location>
</feature>
<reference evidence="13 14" key="1">
    <citation type="submission" date="2023-05" db="EMBL/GenBank/DDBJ databases">
        <title>Streptantibioticus silvisoli sp. nov., acidotolerant actinomycetes 1 from pine litter.</title>
        <authorList>
            <person name="Swiecimska M."/>
            <person name="Golinska P."/>
            <person name="Sangal V."/>
            <person name="Wachnowicz B."/>
            <person name="Goodfellow M."/>
        </authorList>
    </citation>
    <scope>NUCLEOTIDE SEQUENCE [LARGE SCALE GENOMIC DNA]</scope>
    <source>
        <strain evidence="13 14">DSM 42109</strain>
    </source>
</reference>
<name>A0ABT6ZX73_9ACTN</name>
<dbReference type="RefSeq" id="WP_280842849.1">
    <property type="nucleotide sequence ID" value="NZ_JANCPR020000015.1"/>
</dbReference>
<dbReference type="SMART" id="SM01294">
    <property type="entry name" value="PKS_PP_betabranch"/>
    <property type="match status" value="1"/>
</dbReference>
<keyword evidence="6" id="KW-0511">Multifunctional enzyme</keyword>
<dbReference type="PANTHER" id="PTHR43775:SF37">
    <property type="entry name" value="SI:DKEY-61P9.11"/>
    <property type="match status" value="1"/>
</dbReference>
<evidence type="ECO:0000256" key="2">
    <source>
        <dbReference type="ARBA" id="ARBA00022450"/>
    </source>
</evidence>
<dbReference type="InterPro" id="IPR050091">
    <property type="entry name" value="PKS_NRPS_Biosynth_Enz"/>
</dbReference>
<dbReference type="SMART" id="SM00829">
    <property type="entry name" value="PKS_ER"/>
    <property type="match status" value="1"/>
</dbReference>
<dbReference type="SMART" id="SM00825">
    <property type="entry name" value="PKS_KS"/>
    <property type="match status" value="1"/>
</dbReference>
<feature type="domain" description="Ketosynthase family 3 (KS3)" evidence="11">
    <location>
        <begin position="10"/>
        <end position="427"/>
    </location>
</feature>
<evidence type="ECO:0000259" key="12">
    <source>
        <dbReference type="PROSITE" id="PS52019"/>
    </source>
</evidence>
<dbReference type="Pfam" id="PF21089">
    <property type="entry name" value="PKS_DH_N"/>
    <property type="match status" value="1"/>
</dbReference>
<dbReference type="InterPro" id="IPR011032">
    <property type="entry name" value="GroES-like_sf"/>
</dbReference>
<dbReference type="Gene3D" id="3.10.129.110">
    <property type="entry name" value="Polyketide synthase dehydratase"/>
    <property type="match status" value="1"/>
</dbReference>
<dbReference type="InterPro" id="IPR014030">
    <property type="entry name" value="Ketoacyl_synth_N"/>
</dbReference>
<evidence type="ECO:0000259" key="11">
    <source>
        <dbReference type="PROSITE" id="PS52004"/>
    </source>
</evidence>
<evidence type="ECO:0000256" key="8">
    <source>
        <dbReference type="PROSITE-ProRule" id="PRU01363"/>
    </source>
</evidence>
<dbReference type="Pfam" id="PF16197">
    <property type="entry name" value="KAsynt_C_assoc"/>
    <property type="match status" value="1"/>
</dbReference>
<dbReference type="CDD" id="cd05195">
    <property type="entry name" value="enoyl_red"/>
    <property type="match status" value="1"/>
</dbReference>
<dbReference type="PROSITE" id="PS00606">
    <property type="entry name" value="KS3_1"/>
    <property type="match status" value="1"/>
</dbReference>
<dbReference type="Pfam" id="PF02801">
    <property type="entry name" value="Ketoacyl-synt_C"/>
    <property type="match status" value="1"/>
</dbReference>
<dbReference type="InterPro" id="IPR001227">
    <property type="entry name" value="Ac_transferase_dom_sf"/>
</dbReference>
<dbReference type="InterPro" id="IPR032821">
    <property type="entry name" value="PKS_assoc"/>
</dbReference>
<dbReference type="SMART" id="SM00826">
    <property type="entry name" value="PKS_DH"/>
    <property type="match status" value="1"/>
</dbReference>
<dbReference type="PROSITE" id="PS52019">
    <property type="entry name" value="PKS_MFAS_DH"/>
    <property type="match status" value="1"/>
</dbReference>
<proteinExistence type="predicted"/>
<accession>A0ABT6ZX73</accession>
<keyword evidence="4" id="KW-0808">Transferase</keyword>
<dbReference type="Gene3D" id="1.10.1200.10">
    <property type="entry name" value="ACP-like"/>
    <property type="match status" value="1"/>
</dbReference>
<keyword evidence="14" id="KW-1185">Reference proteome</keyword>
<evidence type="ECO:0000256" key="6">
    <source>
        <dbReference type="ARBA" id="ARBA00023268"/>
    </source>
</evidence>
<dbReference type="InterPro" id="IPR018201">
    <property type="entry name" value="Ketoacyl_synth_AS"/>
</dbReference>
<dbReference type="InterPro" id="IPR016039">
    <property type="entry name" value="Thiolase-like"/>
</dbReference>
<dbReference type="InterPro" id="IPR049552">
    <property type="entry name" value="PKS_DH_N"/>
</dbReference>
<dbReference type="Pfam" id="PF00109">
    <property type="entry name" value="ketoacyl-synt"/>
    <property type="match status" value="1"/>
</dbReference>
<dbReference type="InterPro" id="IPR013154">
    <property type="entry name" value="ADH-like_N"/>
</dbReference>
<evidence type="ECO:0000256" key="7">
    <source>
        <dbReference type="ARBA" id="ARBA00023315"/>
    </source>
</evidence>
<dbReference type="InterPro" id="IPR020806">
    <property type="entry name" value="PKS_PP-bd"/>
</dbReference>
<dbReference type="Pfam" id="PF00550">
    <property type="entry name" value="PP-binding"/>
    <property type="match status" value="1"/>
</dbReference>
<dbReference type="SMART" id="SM00823">
    <property type="entry name" value="PKS_PP"/>
    <property type="match status" value="1"/>
</dbReference>
<dbReference type="InterPro" id="IPR020807">
    <property type="entry name" value="PKS_DH"/>
</dbReference>
<dbReference type="Pfam" id="PF13602">
    <property type="entry name" value="ADH_zinc_N_2"/>
    <property type="match status" value="1"/>
</dbReference>
<comment type="caution">
    <text evidence="13">The sequence shown here is derived from an EMBL/GenBank/DDBJ whole genome shotgun (WGS) entry which is preliminary data.</text>
</comment>
<dbReference type="SUPFAM" id="SSF53901">
    <property type="entry name" value="Thiolase-like"/>
    <property type="match status" value="1"/>
</dbReference>
<keyword evidence="7" id="KW-0012">Acyltransferase</keyword>
<evidence type="ECO:0000256" key="5">
    <source>
        <dbReference type="ARBA" id="ARBA00023194"/>
    </source>
</evidence>
<dbReference type="InterPro" id="IPR049551">
    <property type="entry name" value="PKS_DH_C"/>
</dbReference>
<feature type="region of interest" description="Disordered" evidence="9">
    <location>
        <begin position="302"/>
        <end position="321"/>
    </location>
</feature>
<dbReference type="PANTHER" id="PTHR43775">
    <property type="entry name" value="FATTY ACID SYNTHASE"/>
    <property type="match status" value="1"/>
</dbReference>
<dbReference type="InterPro" id="IPR049900">
    <property type="entry name" value="PKS_mFAS_DH"/>
</dbReference>
<dbReference type="SMART" id="SM00822">
    <property type="entry name" value="PKS_KR"/>
    <property type="match status" value="1"/>
</dbReference>
<comment type="pathway">
    <text evidence="1">Antibiotic biosynthesis.</text>
</comment>
<dbReference type="InterPro" id="IPR057326">
    <property type="entry name" value="KR_dom"/>
</dbReference>
<dbReference type="SUPFAM" id="SSF51735">
    <property type="entry name" value="NAD(P)-binding Rossmann-fold domains"/>
    <property type="match status" value="3"/>
</dbReference>
<evidence type="ECO:0000313" key="13">
    <source>
        <dbReference type="EMBL" id="MDJ1133667.1"/>
    </source>
</evidence>
<feature type="active site" description="Proton donor; for dehydratase activity" evidence="8">
    <location>
        <position position="1090"/>
    </location>
</feature>
<sequence length="2093" mass="218026">MEPYAGHDPENLVAVVGMAGKFPGAPDVESFWTLMMEGGDGIVPVPADRWDSTEQLDPEREIQAVGGFLDDVDRFDAGFFGISPREAEAVDPQQRLMLEVGWRAIEDAGQRAEHLAGTRTGVYVGASWHDYELLRREREAAPTPHSLVGNALDVIAARLSYFLKVRGPSMTVETGCSSSLVALHLAAQALRQGDIDAAVVGGTNLMLDPHVTVGLTHFGGLSPDGRCKAFAATANGFVRGEGVAALYVKTLARALADGDRVHGVIVNTAVNNDGGGDSLVTPSPQGQEDLLRRAYHSGAVPPGAPAYIESHGTGTGRGDPIEATAIGRVLGQGRTDDPLLVGSVKTNIGHLEASAGMAGLFKILLALRHRVLPPSLHSAELNPAIPFDDLNVRVVRSPTPLPDAGPLYMGVNSFGWGGTNAHVVVMDPPAQDTGGAPAPAPATGLPAVLALSAKDTSALGHRAAELAPHVPESAEGTRALAGALAWRRDHFPLRAALVAAEDSGRLRAGLAGLAAAPEAEPTSPDVLTGSSVPYGGTAFVFPGQGSQWSGMGTELFRDSPLFADVVTRCARALEPHTDWNLLDIFSGKADEEWMSRIDMLQPTLWAMSLGLAELWRASGVEPDVVLGHSQGEITAATLAGALSYEDAALVMARRSAIARRASGKGRMLSVELDRDAALAALEGFEESVSLAVHNGPTSCVLSGEEEAVLTLRELLEAEGTYCRLVNVDYASHSPQMAPLREDLLDALEPVRPRDAATGLMSTVRRCRLRGPEMDAAYWVENLQNPVQFADSMGAVLDEGITHVVEISPHPVLAPAIEQIVGARTRQATVLTTTRRGHGSTADVARALGRGYAAGLEPFGELPAHAGPPIPGYPLRKDRYWTAARPRGAGASRGFGTRLLPAPGEADTRHGDLRLALGSPPWLDDHQVHGTPVLPGTGMLALAVGTARELPGPAVRCLEKVRFRKEVAVSEEPTRLVVEWRGDTTGGTFRLLSLPEGGSGWEENATARAGHRAGPRPAPAFPDWHAAVRPTDADAFYRTWAGRGLGYGPAFRTIRRLYTAPEGERALAEAELGDRLRAGNRPRTLHPALWDGALQVALALCDGYAPGTALVPTAVERVVLLDDLAEPVTQVWSHAVRRAEGVFDIEIFDARHRPLLVMEGLELAPLPGADTGAADDSARLHRIDWTLLTEPREEREPSGGRLVCGAPGEDGVAGRLAAALTAAGASGVSTVSAAAGAAVAQVASAQPGAVVFVAPGADAGEEAQRHGLSVLAELARACTDMPVPPALAVVTCRAQAVETGEAPDPGGALYWGFTRVLRREHPELTARLLDIDPAEADGPREWAAELLGDGREDQTALRAGRRLAARLTRGVPDDGPTGAPPRRTVRQPFRAGARRPGAPEPVEFLPLARRVPGPGEIEIEVAAVAMDHGDAFRVFGARGAHPAAGTALPLGSGCAGRVVAAGPGVTALAPGDRVAACAVGALASHVTVRAQHAALVPDALGEAEAAALPLPMAAAWYGLSDLGRLEAGETVLVDLPAGAAVRAAVEQVCRVLGARVITTTSSDGEAPGDGTASGTASGDVVDISAPGWADAVRAATGGRGADLVLASPAGRPGDGRLDALARNGRYLTFGGSAGRALGAEAAERGISLASVQLPGLLEDQGRRFASALEAAWELVAGGKLEALPVRTRAFAEAADALREDLDGGGHGGRTVLVDPSSVRSVTPLPLPGGRFRADGGYLVTGGLGALGLSLAEFLAANGAGALVLLGRSGPGPAATERIEALRAAGTEVRTVRCDVADGDALRAALDDVRGHLPPLRGVVHAAGLLDDATVRNLTPRQLERVLAPKAAGANHLAAATEGDPLDFFVLFSSAAALVGNAGQAAYAAANAYLDAFAQSRRSRGLSALSVQWGPFTDVGLAAADGRRGVRLQERGMGGFAPEEAWAALVRMLGRDEPVTGYVPLQLRQWFDAYPDTAALGSWERLRAAAGDGEERAGGGGDFLARLLAKEPGADRLAAAGEEVRALAGRVLRLDPEQVRDGTPFKELGLDSLMGLELRNRLEAAFGLKLSPTLLWSYGTPKALAGALCERLPDPAETS</sequence>
<dbReference type="InterPro" id="IPR020841">
    <property type="entry name" value="PKS_Beta-ketoAc_synthase_dom"/>
</dbReference>
<dbReference type="InterPro" id="IPR036291">
    <property type="entry name" value="NAD(P)-bd_dom_sf"/>
</dbReference>
<dbReference type="InterPro" id="IPR042104">
    <property type="entry name" value="PKS_dehydratase_sf"/>
</dbReference>
<feature type="region of interest" description="C-terminal hotdog fold" evidence="8">
    <location>
        <begin position="1027"/>
        <end position="1171"/>
    </location>
</feature>
<evidence type="ECO:0000313" key="14">
    <source>
        <dbReference type="Proteomes" id="UP001214441"/>
    </source>
</evidence>
<dbReference type="Gene3D" id="3.40.50.720">
    <property type="entry name" value="NAD(P)-binding Rossmann-like Domain"/>
    <property type="match status" value="3"/>
</dbReference>
<protein>
    <submittedName>
        <fullName evidence="13">SDR family NAD(P)-dependent oxidoreductase</fullName>
    </submittedName>
</protein>
<dbReference type="SUPFAM" id="SSF55048">
    <property type="entry name" value="Probable ACP-binding domain of malonyl-CoA ACP transacylase"/>
    <property type="match status" value="1"/>
</dbReference>
<organism evidence="13 14">
    <name type="scientific">Streptomyces iconiensis</name>
    <dbReference type="NCBI Taxonomy" id="1384038"/>
    <lineage>
        <taxon>Bacteria</taxon>
        <taxon>Bacillati</taxon>
        <taxon>Actinomycetota</taxon>
        <taxon>Actinomycetes</taxon>
        <taxon>Kitasatosporales</taxon>
        <taxon>Streptomycetaceae</taxon>
        <taxon>Streptomyces</taxon>
    </lineage>
</organism>
<gene>
    <name evidence="13" type="ORF">NMN56_017180</name>
</gene>
<dbReference type="SUPFAM" id="SSF52151">
    <property type="entry name" value="FabD/lysophospholipase-like"/>
    <property type="match status" value="1"/>
</dbReference>